<evidence type="ECO:0000313" key="15">
    <source>
        <dbReference type="Proteomes" id="UP001212152"/>
    </source>
</evidence>
<dbReference type="InterPro" id="IPR045687">
    <property type="entry name" value="PIGG/GPI7_C"/>
</dbReference>
<feature type="transmembrane region" description="Helical" evidence="12">
    <location>
        <begin position="550"/>
        <end position="571"/>
    </location>
</feature>
<feature type="transmembrane region" description="Helical" evidence="12">
    <location>
        <begin position="843"/>
        <end position="870"/>
    </location>
</feature>
<evidence type="ECO:0000256" key="12">
    <source>
        <dbReference type="SAM" id="Phobius"/>
    </source>
</evidence>
<dbReference type="GO" id="GO:0006506">
    <property type="term" value="P:GPI anchor biosynthetic process"/>
    <property type="evidence" value="ECO:0007669"/>
    <property type="project" value="UniProtKB-KW"/>
</dbReference>
<dbReference type="Pfam" id="PF01663">
    <property type="entry name" value="Phosphodiest"/>
    <property type="match status" value="1"/>
</dbReference>
<evidence type="ECO:0000256" key="10">
    <source>
        <dbReference type="ARBA" id="ARBA00023180"/>
    </source>
</evidence>
<evidence type="ECO:0000256" key="4">
    <source>
        <dbReference type="ARBA" id="ARBA00022502"/>
    </source>
</evidence>
<feature type="domain" description="GPI ethanolamine phosphate transferase 2 C-terminal" evidence="13">
    <location>
        <begin position="948"/>
        <end position="1091"/>
    </location>
</feature>
<feature type="transmembrane region" description="Helical" evidence="12">
    <location>
        <begin position="751"/>
        <end position="774"/>
    </location>
</feature>
<keyword evidence="7" id="KW-0256">Endoplasmic reticulum</keyword>
<feature type="transmembrane region" description="Helical" evidence="12">
    <location>
        <begin position="876"/>
        <end position="896"/>
    </location>
</feature>
<dbReference type="SUPFAM" id="SSF53649">
    <property type="entry name" value="Alkaline phosphatase-like"/>
    <property type="match status" value="1"/>
</dbReference>
<evidence type="ECO:0000256" key="2">
    <source>
        <dbReference type="ARBA" id="ARBA00004687"/>
    </source>
</evidence>
<feature type="transmembrane region" description="Helical" evidence="12">
    <location>
        <begin position="591"/>
        <end position="610"/>
    </location>
</feature>
<feature type="transmembrane region" description="Helical" evidence="12">
    <location>
        <begin position="651"/>
        <end position="668"/>
    </location>
</feature>
<keyword evidence="15" id="KW-1185">Reference proteome</keyword>
<feature type="transmembrane region" description="Helical" evidence="12">
    <location>
        <begin position="942"/>
        <end position="959"/>
    </location>
</feature>
<feature type="transmembrane region" description="Helical" evidence="12">
    <location>
        <begin position="718"/>
        <end position="739"/>
    </location>
</feature>
<keyword evidence="4" id="KW-0337">GPI-anchor biosynthesis</keyword>
<evidence type="ECO:0000259" key="13">
    <source>
        <dbReference type="Pfam" id="PF19316"/>
    </source>
</evidence>
<feature type="transmembrane region" description="Helical" evidence="12">
    <location>
        <begin position="1032"/>
        <end position="1053"/>
    </location>
</feature>
<dbReference type="InterPro" id="IPR017850">
    <property type="entry name" value="Alkaline_phosphatase_core_sf"/>
</dbReference>
<comment type="pathway">
    <text evidence="2">Glycolipid biosynthesis; glycosylphosphatidylinositol-anchor biosynthesis.</text>
</comment>
<sequence length="1109" mass="122136">MNRRLAAKASSRAPATRSSPTPSPPPEPEGTPLVSVDLAPISVTYGIFSRLALALTVGTLLQLAGLYLFGSGFLLTRLELNDRSTCGAYPGGGVAESSVQNGCWHEPRYKRAVFVVLDALRFDFAKYDEDLAAESKRAGTNASVPYYLNKLPVFRDVLRDQPGHGLLYQVRADPPTTTLQRLKALTTGTLPTFVDAGSNFFGQVIAEDNLVNQFTNAGKRVIFMGDDTWENMYPNAMNESYPYPSLVVWDLHTVDNGVLTHLQPFLKRPKEDWDLLIAHFLGVDHAGHRYGPAHPAMGEKLTQMNSVLVDLFKQVDDDTVVFVIGDHGMDPKGDHGGDSENEVNAGLFMYSRRPLVDQNSDTAARLRRLVESESNMDLPDPFGYLKGQRTTPQIDFVPTIAMLLGIPIPFGNLGMVLPEVFMVASASESASRNLLAATRTNARQVDSYIREYSTHRMAANMAMSELNELFSRAEELHSLLPDNASDDKVAAVYLAYVKFTRQALVAARKLWARFDVPLIILGSIALLLSLACGIAYGLTHWGYRQTPMYLAAGTGSIVGGLAAYSGVLRMLLMHFENAGDSATETPHEMVFGIAVGFMIVYLVTSIYQLWQRGGGITYRLPSMNVLLGLTLFIAHAATPASDNLTIFEDSYTTYLLQAFGVISFARAFTVKVDKIRDQLVTYSSAFIFLTLLSSFSTICREEQDPYCHPTFYSAPHSSVAAPYTILLLGLLVPVVTFALRRVLKSSDNDNAIARTIPLVLLPLGLSVSAVYWALDTLDNYHVAVAFLNFAEIKYWWARLGLLACGTSSLYVWLQAPNCVGIDVVETLTTQHGVGKNAKPQQRLCFLGIANPVGGSYVVFLSVVYMILIMFQKPMGGIMLSIGFLQLLCLLELLHVWRDKVDASSGDRLASLQKRHAQAGTATDSHNNKPPSIYEIDALDSSWTFFHMVAAYLLGARYFFATGHQSTLASIQWDVGYIGLKELNWTLSPLMLLLNTFAGPLLFALSAPLLAVWKRPLLHRTEARFARQLGQGVLMYLGMVLTSAVSATLLAGHFRRHLMVWRVFAPKFFFSAIVLVLADVVVILGVGAMVLPVKSYASYLRTMKQLGIIK</sequence>
<dbReference type="Gene3D" id="3.40.720.10">
    <property type="entry name" value="Alkaline Phosphatase, subunit A"/>
    <property type="match status" value="1"/>
</dbReference>
<keyword evidence="9 12" id="KW-0472">Membrane</keyword>
<comment type="subcellular location">
    <subcellularLocation>
        <location evidence="1">Endoplasmic reticulum membrane</location>
        <topology evidence="1">Multi-pass membrane protein</topology>
    </subcellularLocation>
</comment>
<feature type="transmembrane region" description="Helical" evidence="12">
    <location>
        <begin position="680"/>
        <end position="698"/>
    </location>
</feature>
<feature type="transmembrane region" description="Helical" evidence="12">
    <location>
        <begin position="518"/>
        <end position="538"/>
    </location>
</feature>
<keyword evidence="10" id="KW-0325">Glycoprotein</keyword>
<dbReference type="Proteomes" id="UP001212152">
    <property type="component" value="Unassembled WGS sequence"/>
</dbReference>
<evidence type="ECO:0000256" key="5">
    <source>
        <dbReference type="ARBA" id="ARBA00022679"/>
    </source>
</evidence>
<feature type="transmembrane region" description="Helical" evidence="12">
    <location>
        <begin position="794"/>
        <end position="813"/>
    </location>
</feature>
<keyword evidence="5" id="KW-0808">Transferase</keyword>
<dbReference type="InterPro" id="IPR039524">
    <property type="entry name" value="PIGO/GPI13"/>
</dbReference>
<comment type="caution">
    <text evidence="14">The sequence shown here is derived from an EMBL/GenBank/DDBJ whole genome shotgun (WGS) entry which is preliminary data.</text>
</comment>
<dbReference type="GO" id="GO:0051377">
    <property type="term" value="F:mannose-ethanolamine phosphotransferase activity"/>
    <property type="evidence" value="ECO:0007669"/>
    <property type="project" value="InterPro"/>
</dbReference>
<proteinExistence type="inferred from homology"/>
<evidence type="ECO:0000256" key="3">
    <source>
        <dbReference type="ARBA" id="ARBA00008695"/>
    </source>
</evidence>
<feature type="transmembrane region" description="Helical" evidence="12">
    <location>
        <begin position="622"/>
        <end position="639"/>
    </location>
</feature>
<feature type="transmembrane region" description="Helical" evidence="12">
    <location>
        <begin position="51"/>
        <end position="75"/>
    </location>
</feature>
<feature type="compositionally biased region" description="Low complexity" evidence="11">
    <location>
        <begin position="7"/>
        <end position="20"/>
    </location>
</feature>
<dbReference type="CDD" id="cd16023">
    <property type="entry name" value="GPI_EPT_3"/>
    <property type="match status" value="1"/>
</dbReference>
<evidence type="ECO:0000256" key="8">
    <source>
        <dbReference type="ARBA" id="ARBA00022989"/>
    </source>
</evidence>
<reference evidence="14" key="1">
    <citation type="submission" date="2020-05" db="EMBL/GenBank/DDBJ databases">
        <title>Phylogenomic resolution of chytrid fungi.</title>
        <authorList>
            <person name="Stajich J.E."/>
            <person name="Amses K."/>
            <person name="Simmons R."/>
            <person name="Seto K."/>
            <person name="Myers J."/>
            <person name="Bonds A."/>
            <person name="Quandt C.A."/>
            <person name="Barry K."/>
            <person name="Liu P."/>
            <person name="Grigoriev I."/>
            <person name="Longcore J.E."/>
            <person name="James T.Y."/>
        </authorList>
    </citation>
    <scope>NUCLEOTIDE SEQUENCE</scope>
    <source>
        <strain evidence="14">JEL0379</strain>
    </source>
</reference>
<name>A0AAD5TSZ5_9FUNG</name>
<evidence type="ECO:0000313" key="14">
    <source>
        <dbReference type="EMBL" id="KAJ3184533.1"/>
    </source>
</evidence>
<feature type="transmembrane region" description="Helical" evidence="12">
    <location>
        <begin position="1068"/>
        <end position="1092"/>
    </location>
</feature>
<evidence type="ECO:0000256" key="1">
    <source>
        <dbReference type="ARBA" id="ARBA00004477"/>
    </source>
</evidence>
<keyword evidence="8 12" id="KW-1133">Transmembrane helix</keyword>
<feature type="transmembrane region" description="Helical" evidence="12">
    <location>
        <begin position="989"/>
        <end position="1012"/>
    </location>
</feature>
<dbReference type="PANTHER" id="PTHR23071:SF1">
    <property type="entry name" value="GPI ETHANOLAMINE PHOSPHATE TRANSFERASE 3"/>
    <property type="match status" value="1"/>
</dbReference>
<dbReference type="InterPro" id="IPR002591">
    <property type="entry name" value="Phosphodiest/P_Trfase"/>
</dbReference>
<dbReference type="PANTHER" id="PTHR23071">
    <property type="entry name" value="PHOSPHATIDYLINOSITOL GLYCAN"/>
    <property type="match status" value="1"/>
</dbReference>
<dbReference type="GO" id="GO:0005789">
    <property type="term" value="C:endoplasmic reticulum membrane"/>
    <property type="evidence" value="ECO:0007669"/>
    <property type="project" value="UniProtKB-SubCell"/>
</dbReference>
<organism evidence="14 15">
    <name type="scientific">Geranomyces variabilis</name>
    <dbReference type="NCBI Taxonomy" id="109894"/>
    <lineage>
        <taxon>Eukaryota</taxon>
        <taxon>Fungi</taxon>
        <taxon>Fungi incertae sedis</taxon>
        <taxon>Chytridiomycota</taxon>
        <taxon>Chytridiomycota incertae sedis</taxon>
        <taxon>Chytridiomycetes</taxon>
        <taxon>Spizellomycetales</taxon>
        <taxon>Powellomycetaceae</taxon>
        <taxon>Geranomyces</taxon>
    </lineage>
</organism>
<gene>
    <name evidence="14" type="primary">GPI13</name>
    <name evidence="14" type="ORF">HDU87_003934</name>
</gene>
<evidence type="ECO:0000256" key="11">
    <source>
        <dbReference type="SAM" id="MobiDB-lite"/>
    </source>
</evidence>
<comment type="similarity">
    <text evidence="3">Belongs to the PIGG/PIGN/PIGO family. PIGO subfamily.</text>
</comment>
<dbReference type="EMBL" id="JADGJQ010000003">
    <property type="protein sequence ID" value="KAJ3184533.1"/>
    <property type="molecule type" value="Genomic_DNA"/>
</dbReference>
<evidence type="ECO:0000256" key="6">
    <source>
        <dbReference type="ARBA" id="ARBA00022692"/>
    </source>
</evidence>
<feature type="region of interest" description="Disordered" evidence="11">
    <location>
        <begin position="1"/>
        <end position="32"/>
    </location>
</feature>
<dbReference type="InterPro" id="IPR037675">
    <property type="entry name" value="PIG-O_N"/>
</dbReference>
<accession>A0AAD5TSZ5</accession>
<dbReference type="AlphaFoldDB" id="A0AAD5TSZ5"/>
<dbReference type="Pfam" id="PF19316">
    <property type="entry name" value="PIGO_PIGG"/>
    <property type="match status" value="1"/>
</dbReference>
<keyword evidence="6 12" id="KW-0812">Transmembrane</keyword>
<evidence type="ECO:0000256" key="7">
    <source>
        <dbReference type="ARBA" id="ARBA00022824"/>
    </source>
</evidence>
<evidence type="ECO:0000256" key="9">
    <source>
        <dbReference type="ARBA" id="ARBA00023136"/>
    </source>
</evidence>
<protein>
    <submittedName>
        <fullName evidence="14">Mannose-ethanolamine phosphotransferase gpi13</fullName>
    </submittedName>
</protein>